<organism evidence="2 3">
    <name type="scientific">Paraconexibacter algicola</name>
    <dbReference type="NCBI Taxonomy" id="2133960"/>
    <lineage>
        <taxon>Bacteria</taxon>
        <taxon>Bacillati</taxon>
        <taxon>Actinomycetota</taxon>
        <taxon>Thermoleophilia</taxon>
        <taxon>Solirubrobacterales</taxon>
        <taxon>Paraconexibacteraceae</taxon>
        <taxon>Paraconexibacter</taxon>
    </lineage>
</organism>
<reference evidence="2 3" key="1">
    <citation type="submission" date="2018-03" db="EMBL/GenBank/DDBJ databases">
        <title>Aquarubrobacter algicola gen. nov., sp. nov., a novel actinobacterium isolated from shallow eutrophic lake during the end of cyanobacterial harmful algal blooms.</title>
        <authorList>
            <person name="Chun S.J."/>
        </authorList>
    </citation>
    <scope>NUCLEOTIDE SEQUENCE [LARGE SCALE GENOMIC DNA]</scope>
    <source>
        <strain evidence="2 3">Seoho-28</strain>
    </source>
</reference>
<keyword evidence="3" id="KW-1185">Reference proteome</keyword>
<dbReference type="OrthoDB" id="5245054at2"/>
<dbReference type="RefSeq" id="WP_107567151.1">
    <property type="nucleotide sequence ID" value="NZ_PYYB01000001.1"/>
</dbReference>
<gene>
    <name evidence="2" type="ORF">C7Y72_03140</name>
</gene>
<dbReference type="EMBL" id="PYYB01000001">
    <property type="protein sequence ID" value="PTL58714.1"/>
    <property type="molecule type" value="Genomic_DNA"/>
</dbReference>
<evidence type="ECO:0000313" key="3">
    <source>
        <dbReference type="Proteomes" id="UP000240739"/>
    </source>
</evidence>
<accession>A0A2T4UHI5</accession>
<feature type="region of interest" description="Disordered" evidence="1">
    <location>
        <begin position="69"/>
        <end position="100"/>
    </location>
</feature>
<comment type="caution">
    <text evidence="2">The sequence shown here is derived from an EMBL/GenBank/DDBJ whole genome shotgun (WGS) entry which is preliminary data.</text>
</comment>
<dbReference type="Proteomes" id="UP000240739">
    <property type="component" value="Unassembled WGS sequence"/>
</dbReference>
<proteinExistence type="predicted"/>
<name>A0A2T4UHI5_9ACTN</name>
<dbReference type="AlphaFoldDB" id="A0A2T4UHI5"/>
<evidence type="ECO:0000313" key="2">
    <source>
        <dbReference type="EMBL" id="PTL58714.1"/>
    </source>
</evidence>
<evidence type="ECO:0000256" key="1">
    <source>
        <dbReference type="SAM" id="MobiDB-lite"/>
    </source>
</evidence>
<sequence length="111" mass="11929">MALTVVVRVRGKVHKHPCPDLDEALAVLERELRATATAVGRTGDTTVLGRDYAPEAQVVVRGELRGGPRHAGIDVRGDGSAQAWTGRVRKQPVAPQGREDAYRALRRALGA</sequence>
<protein>
    <submittedName>
        <fullName evidence="2">Uncharacterized protein</fullName>
    </submittedName>
</protein>